<dbReference type="EMBL" id="JACXVP010000004">
    <property type="protein sequence ID" value="KAG5611318.1"/>
    <property type="molecule type" value="Genomic_DNA"/>
</dbReference>
<comment type="caution">
    <text evidence="2">The sequence shown here is derived from an EMBL/GenBank/DDBJ whole genome shotgun (WGS) entry which is preliminary data.</text>
</comment>
<feature type="transmembrane region" description="Helical" evidence="1">
    <location>
        <begin position="83"/>
        <end position="101"/>
    </location>
</feature>
<dbReference type="Proteomes" id="UP000824120">
    <property type="component" value="Chromosome 4"/>
</dbReference>
<evidence type="ECO:0000313" key="3">
    <source>
        <dbReference type="Proteomes" id="UP000824120"/>
    </source>
</evidence>
<keyword evidence="1" id="KW-0812">Transmembrane</keyword>
<gene>
    <name evidence="2" type="ORF">H5410_022599</name>
</gene>
<name>A0A9J5ZJI3_SOLCO</name>
<dbReference type="AlphaFoldDB" id="A0A9J5ZJI3"/>
<sequence>MVDLVELDMVDFDVILGIGWLHALLCINRFYNSSSQVPVSSEPVIKLKSSAAVPKGHFILYLKARNFAFFVSLTALARKPHFMIAKIGLLIMLIIYLEEYMKP</sequence>
<proteinExistence type="predicted"/>
<dbReference type="Pfam" id="PF08284">
    <property type="entry name" value="RVP_2"/>
    <property type="match status" value="1"/>
</dbReference>
<protein>
    <submittedName>
        <fullName evidence="2">Uncharacterized protein</fullName>
    </submittedName>
</protein>
<keyword evidence="1" id="KW-1133">Transmembrane helix</keyword>
<evidence type="ECO:0000313" key="2">
    <source>
        <dbReference type="EMBL" id="KAG5611318.1"/>
    </source>
</evidence>
<reference evidence="2 3" key="1">
    <citation type="submission" date="2020-09" db="EMBL/GenBank/DDBJ databases">
        <title>De no assembly of potato wild relative species, Solanum commersonii.</title>
        <authorList>
            <person name="Cho K."/>
        </authorList>
    </citation>
    <scope>NUCLEOTIDE SEQUENCE [LARGE SCALE GENOMIC DNA]</scope>
    <source>
        <strain evidence="2">LZ3.2</strain>
        <tissue evidence="2">Leaf</tissue>
    </source>
</reference>
<organism evidence="2 3">
    <name type="scientific">Solanum commersonii</name>
    <name type="common">Commerson's wild potato</name>
    <name type="synonym">Commerson's nightshade</name>
    <dbReference type="NCBI Taxonomy" id="4109"/>
    <lineage>
        <taxon>Eukaryota</taxon>
        <taxon>Viridiplantae</taxon>
        <taxon>Streptophyta</taxon>
        <taxon>Embryophyta</taxon>
        <taxon>Tracheophyta</taxon>
        <taxon>Spermatophyta</taxon>
        <taxon>Magnoliopsida</taxon>
        <taxon>eudicotyledons</taxon>
        <taxon>Gunneridae</taxon>
        <taxon>Pentapetalae</taxon>
        <taxon>asterids</taxon>
        <taxon>lamiids</taxon>
        <taxon>Solanales</taxon>
        <taxon>Solanaceae</taxon>
        <taxon>Solanoideae</taxon>
        <taxon>Solaneae</taxon>
        <taxon>Solanum</taxon>
    </lineage>
</organism>
<dbReference type="OrthoDB" id="1747507at2759"/>
<evidence type="ECO:0000256" key="1">
    <source>
        <dbReference type="SAM" id="Phobius"/>
    </source>
</evidence>
<keyword evidence="3" id="KW-1185">Reference proteome</keyword>
<keyword evidence="1" id="KW-0472">Membrane</keyword>
<accession>A0A9J5ZJI3</accession>